<keyword evidence="6" id="KW-0963">Cytoplasm</keyword>
<organism evidence="18 19">
    <name type="scientific">Desulfatitalea alkaliphila</name>
    <dbReference type="NCBI Taxonomy" id="2929485"/>
    <lineage>
        <taxon>Bacteria</taxon>
        <taxon>Pseudomonadati</taxon>
        <taxon>Thermodesulfobacteriota</taxon>
        <taxon>Desulfobacteria</taxon>
        <taxon>Desulfobacterales</taxon>
        <taxon>Desulfosarcinaceae</taxon>
        <taxon>Desulfatitalea</taxon>
    </lineage>
</organism>
<name>A0AA41UKK5_9BACT</name>
<evidence type="ECO:0000256" key="9">
    <source>
        <dbReference type="ARBA" id="ARBA00023295"/>
    </source>
</evidence>
<evidence type="ECO:0000256" key="2">
    <source>
        <dbReference type="ARBA" id="ARBA00005199"/>
    </source>
</evidence>
<dbReference type="RefSeq" id="WP_246905250.1">
    <property type="nucleotide sequence ID" value="NZ_JALJRB010000007.1"/>
</dbReference>
<keyword evidence="8" id="KW-0119">Carbohydrate metabolism</keyword>
<evidence type="ECO:0000256" key="12">
    <source>
        <dbReference type="ARBA" id="ARBA00034013"/>
    </source>
</evidence>
<feature type="domain" description="Glycosyl hydrolase family 13 catalytic" evidence="17">
    <location>
        <begin position="99"/>
        <end position="495"/>
    </location>
</feature>
<dbReference type="CDD" id="cd02853">
    <property type="entry name" value="E_set_MTHase_like_N"/>
    <property type="match status" value="1"/>
</dbReference>
<dbReference type="Gene3D" id="1.10.10.760">
    <property type="entry name" value="E-set domains of sugar-utilizing enzymes"/>
    <property type="match status" value="1"/>
</dbReference>
<evidence type="ECO:0000256" key="7">
    <source>
        <dbReference type="ARBA" id="ARBA00022801"/>
    </source>
</evidence>
<evidence type="ECO:0000313" key="19">
    <source>
        <dbReference type="Proteomes" id="UP001165427"/>
    </source>
</evidence>
<dbReference type="PANTHER" id="PTHR43651">
    <property type="entry name" value="1,4-ALPHA-GLUCAN-BRANCHING ENZYME"/>
    <property type="match status" value="1"/>
</dbReference>
<dbReference type="Gene3D" id="3.20.20.80">
    <property type="entry name" value="Glycosidases"/>
    <property type="match status" value="1"/>
</dbReference>
<reference evidence="18" key="1">
    <citation type="submission" date="2022-04" db="EMBL/GenBank/DDBJ databases">
        <title>Desulfatitalea alkaliphila sp. nov., a novel anaerobic sulfate-reducing bacterium isolated from terrestrial mud volcano, Taman Peninsula, Russia.</title>
        <authorList>
            <person name="Khomyakova M.A."/>
            <person name="Merkel A.Y."/>
            <person name="Slobodkin A.I."/>
        </authorList>
    </citation>
    <scope>NUCLEOTIDE SEQUENCE</scope>
    <source>
        <strain evidence="18">M08but</strain>
    </source>
</reference>
<dbReference type="Proteomes" id="UP001165427">
    <property type="component" value="Unassembled WGS sequence"/>
</dbReference>
<dbReference type="PANTHER" id="PTHR43651:SF11">
    <property type="entry name" value="MALTO-OLIGOSYLTREHALOSE TREHALOHYDROLASE"/>
    <property type="match status" value="1"/>
</dbReference>
<protein>
    <recommendedName>
        <fullName evidence="5 13">Malto-oligosyltrehalose trehalohydrolase</fullName>
        <shortName evidence="14">MTHase</shortName>
        <ecNumber evidence="4 13">3.2.1.141</ecNumber>
    </recommendedName>
    <alternativeName>
        <fullName evidence="11 14">4-alpha-D-((1-&gt;4)-alpha-D-glucano)trehalose trehalohydrolase</fullName>
    </alternativeName>
    <alternativeName>
        <fullName evidence="10 14">Maltooligosyl trehalose trehalohydrolase</fullName>
    </alternativeName>
</protein>
<evidence type="ECO:0000313" key="18">
    <source>
        <dbReference type="EMBL" id="MCJ8500551.1"/>
    </source>
</evidence>
<comment type="caution">
    <text evidence="18">The sequence shown here is derived from an EMBL/GenBank/DDBJ whole genome shotgun (WGS) entry which is preliminary data.</text>
</comment>
<evidence type="ECO:0000256" key="4">
    <source>
        <dbReference type="ARBA" id="ARBA00012268"/>
    </source>
</evidence>
<dbReference type="InterPro" id="IPR014756">
    <property type="entry name" value="Ig_E-set"/>
</dbReference>
<proteinExistence type="inferred from homology"/>
<dbReference type="SMART" id="SM00642">
    <property type="entry name" value="Aamy"/>
    <property type="match status" value="1"/>
</dbReference>
<evidence type="ECO:0000256" key="6">
    <source>
        <dbReference type="ARBA" id="ARBA00022490"/>
    </source>
</evidence>
<dbReference type="InterPro" id="IPR012768">
    <property type="entry name" value="Trehalose_TreZ"/>
</dbReference>
<dbReference type="AlphaFoldDB" id="A0AA41UKK5"/>
<dbReference type="GO" id="GO:0033942">
    <property type="term" value="F:4-alpha-D-(1-&gt;4)-alpha-D-glucanotrehalose trehalohydrolase activity"/>
    <property type="evidence" value="ECO:0007669"/>
    <property type="project" value="UniProtKB-EC"/>
</dbReference>
<dbReference type="InterPro" id="IPR044901">
    <property type="entry name" value="Trehalose_TreZ_E-set_sf"/>
</dbReference>
<sequence length="597" mass="67091">MTAIHLWAPDAARVEILLREQRYALTAGDRGWWTLANPQPHHGDDYYFFLDDQGPFPDPRSPWQPAGVHGPSRWIDHRQHRWQDDGWQPPPLTAAVIYELHIGTFTAEGTFDAAIQRLDALVDLGITHVELMPVASFAEERGWGYDGVALYAPHHHYGGPEGLKRLVDACHRRGLAVLLDVVYNHLGPSGNYLGRYGPYFTDRYNTPWGDAVNLDGPHSDTVRRFFIDNALMWLRDYHMDGLRIDAIHAFADNSATHFLEQLADAVGSLQAHLGRHLVLIAESDLNDPRAVHPPAVGGYGLDAQWNEDFHHALHAVLTGERQGYYRDFGRLADLVAVLTHGWRYDGRFSQFRQRCHGRPATGLAGHTWVGCMQNHDQVGNRARGDRLSQILSPERVMIGAALLLTSPFVPMLFQGEEWGARTPFLYFTDHQEPELGEAVRRGRQKEFAAFGWDPDQVPDPQDAATFRQSKLAWDEMDRAPHKALRQWYKALIRLRRQHPALSDGRLEAIRARFDEDARWLVIARGPVVLVCNLADNAQRIAVTGLGDKQLLLASAPQVHPDNAGVLLPADSVAIWADGTSAIDDSMPFSFSNKENSP</sequence>
<dbReference type="CDD" id="cd11325">
    <property type="entry name" value="AmyAc_GTHase"/>
    <property type="match status" value="1"/>
</dbReference>
<evidence type="ECO:0000256" key="3">
    <source>
        <dbReference type="ARBA" id="ARBA00008061"/>
    </source>
</evidence>
<evidence type="ECO:0000256" key="5">
    <source>
        <dbReference type="ARBA" id="ARBA00015938"/>
    </source>
</evidence>
<dbReference type="InterPro" id="IPR022567">
    <property type="entry name" value="DUF3459"/>
</dbReference>
<feature type="active site" description="Nucleophile" evidence="15">
    <location>
        <position position="245"/>
    </location>
</feature>
<dbReference type="GO" id="GO:0005992">
    <property type="term" value="P:trehalose biosynthetic process"/>
    <property type="evidence" value="ECO:0007669"/>
    <property type="project" value="UniProtKB-UniRule"/>
</dbReference>
<dbReference type="GO" id="GO:0005737">
    <property type="term" value="C:cytoplasm"/>
    <property type="evidence" value="ECO:0007669"/>
    <property type="project" value="UniProtKB-SubCell"/>
</dbReference>
<evidence type="ECO:0000256" key="14">
    <source>
        <dbReference type="PIRNR" id="PIRNR006337"/>
    </source>
</evidence>
<evidence type="ECO:0000256" key="11">
    <source>
        <dbReference type="ARBA" id="ARBA00033284"/>
    </source>
</evidence>
<dbReference type="EC" id="3.2.1.141" evidence="4 13"/>
<accession>A0AA41UKK5</accession>
<dbReference type="Pfam" id="PF11941">
    <property type="entry name" value="DUF3459"/>
    <property type="match status" value="1"/>
</dbReference>
<dbReference type="PIRSF" id="PIRSF006337">
    <property type="entry name" value="Trehalose_TreZ"/>
    <property type="match status" value="1"/>
</dbReference>
<evidence type="ECO:0000256" key="13">
    <source>
        <dbReference type="NCBIfam" id="TIGR02402"/>
    </source>
</evidence>
<gene>
    <name evidence="18" type="primary">treZ</name>
    <name evidence="18" type="ORF">MRX98_08200</name>
</gene>
<evidence type="ECO:0000256" key="15">
    <source>
        <dbReference type="PIRSR" id="PIRSR006337-1"/>
    </source>
</evidence>
<comment type="pathway">
    <text evidence="2 14">Glycan biosynthesis; trehalose biosynthesis.</text>
</comment>
<comment type="subcellular location">
    <subcellularLocation>
        <location evidence="1 15">Cytoplasm</location>
    </subcellularLocation>
</comment>
<dbReference type="InterPro" id="IPR013783">
    <property type="entry name" value="Ig-like_fold"/>
</dbReference>
<evidence type="ECO:0000256" key="1">
    <source>
        <dbReference type="ARBA" id="ARBA00004496"/>
    </source>
</evidence>
<dbReference type="Gene3D" id="2.60.40.10">
    <property type="entry name" value="Immunoglobulins"/>
    <property type="match status" value="1"/>
</dbReference>
<keyword evidence="7 14" id="KW-0378">Hydrolase</keyword>
<dbReference type="EMBL" id="JALJRB010000007">
    <property type="protein sequence ID" value="MCJ8500551.1"/>
    <property type="molecule type" value="Genomic_DNA"/>
</dbReference>
<evidence type="ECO:0000256" key="16">
    <source>
        <dbReference type="PIRSR" id="PIRSR006337-3"/>
    </source>
</evidence>
<feature type="active site" description="Proton donor" evidence="15">
    <location>
        <position position="282"/>
    </location>
</feature>
<evidence type="ECO:0000259" key="17">
    <source>
        <dbReference type="SMART" id="SM00642"/>
    </source>
</evidence>
<keyword evidence="9 14" id="KW-0326">Glycosidase</keyword>
<comment type="similarity">
    <text evidence="3 14">Belongs to the glycosyl hydrolase 13 family.</text>
</comment>
<dbReference type="InterPro" id="IPR006047">
    <property type="entry name" value="GH13_cat_dom"/>
</dbReference>
<dbReference type="SUPFAM" id="SSF51445">
    <property type="entry name" value="(Trans)glycosidases"/>
    <property type="match status" value="1"/>
</dbReference>
<comment type="catalytic activity">
    <reaction evidence="12 14">
        <text>hydrolysis of (1-&gt;4)-alpha-D-glucosidic linkage in 4-alpha-D-[(1-&gt;4)-alpha-D-glucanosyl]n trehalose to yield trehalose and (1-&gt;4)-alpha-D-glucan.</text>
        <dbReference type="EC" id="3.2.1.141"/>
    </reaction>
</comment>
<dbReference type="NCBIfam" id="TIGR02402">
    <property type="entry name" value="trehalose_TreZ"/>
    <property type="match status" value="1"/>
</dbReference>
<evidence type="ECO:0000256" key="8">
    <source>
        <dbReference type="ARBA" id="ARBA00023277"/>
    </source>
</evidence>
<dbReference type="InterPro" id="IPR017853">
    <property type="entry name" value="GH"/>
</dbReference>
<evidence type="ECO:0000256" key="10">
    <source>
        <dbReference type="ARBA" id="ARBA00032057"/>
    </source>
</evidence>
<feature type="site" description="Transition state stabilizer" evidence="16">
    <location>
        <position position="376"/>
    </location>
</feature>
<keyword evidence="19" id="KW-1185">Reference proteome</keyword>
<dbReference type="SUPFAM" id="SSF81296">
    <property type="entry name" value="E set domains"/>
    <property type="match status" value="1"/>
</dbReference>
<dbReference type="Pfam" id="PF00128">
    <property type="entry name" value="Alpha-amylase"/>
    <property type="match status" value="1"/>
</dbReference>